<protein>
    <submittedName>
        <fullName evidence="1">Uncharacterized protein</fullName>
    </submittedName>
</protein>
<sequence>MGFEDFEPIFGEAKAEWSVPNAPPLRPFLFHVHALNPSHLRVQVTDFHCNTWEAIRSVQQLEDMRDNIGIGGSWSEFVDYVIASIKSEDVKLVLEGQSKSDAAAYAKLIAQKSKGMPRISISLHKLVDGAASEAMANLSLELYKAFKSMHNLLIHEQERCYQLTKVISAEQEKNESIQSQLDTVLYSKRQKSQKMNDKATSDAFSVTALQGSPDKTAAQSLGSTKVTKRVVPAYRRAKVRGALLQDIEDDADN</sequence>
<gene>
    <name evidence="1" type="ORF">Din_023130</name>
</gene>
<accession>A0A5B7AAH3</accession>
<dbReference type="AlphaFoldDB" id="A0A5B7AAH3"/>
<proteinExistence type="predicted"/>
<evidence type="ECO:0000313" key="1">
    <source>
        <dbReference type="EMBL" id="MPA53689.1"/>
    </source>
</evidence>
<dbReference type="EMBL" id="GHES01023130">
    <property type="protein sequence ID" value="MPA53689.1"/>
    <property type="molecule type" value="Transcribed_RNA"/>
</dbReference>
<organism evidence="1">
    <name type="scientific">Davidia involucrata</name>
    <name type="common">Dove tree</name>
    <dbReference type="NCBI Taxonomy" id="16924"/>
    <lineage>
        <taxon>Eukaryota</taxon>
        <taxon>Viridiplantae</taxon>
        <taxon>Streptophyta</taxon>
        <taxon>Embryophyta</taxon>
        <taxon>Tracheophyta</taxon>
        <taxon>Spermatophyta</taxon>
        <taxon>Magnoliopsida</taxon>
        <taxon>eudicotyledons</taxon>
        <taxon>Gunneridae</taxon>
        <taxon>Pentapetalae</taxon>
        <taxon>asterids</taxon>
        <taxon>Cornales</taxon>
        <taxon>Nyssaceae</taxon>
        <taxon>Davidia</taxon>
    </lineage>
</organism>
<dbReference type="PANTHER" id="PTHR35770:SF1">
    <property type="entry name" value="U2 SMALL NUCLEAR RIBONUCLEOPROTEIN AUXILIARY FACTOR-LIKE PROTEIN"/>
    <property type="match status" value="1"/>
</dbReference>
<dbReference type="PANTHER" id="PTHR35770">
    <property type="entry name" value="U2 SMALL NUCLEAR RIBONUCLEOPROTEIN AUXILIARY FACTOR-LIKE PROTEIN"/>
    <property type="match status" value="1"/>
</dbReference>
<reference evidence="1" key="1">
    <citation type="submission" date="2019-08" db="EMBL/GenBank/DDBJ databases">
        <title>Reference gene set and small RNA set construction with multiple tissues from Davidia involucrata Baill.</title>
        <authorList>
            <person name="Yang H."/>
            <person name="Zhou C."/>
            <person name="Li G."/>
            <person name="Wang J."/>
            <person name="Gao P."/>
            <person name="Wang M."/>
            <person name="Wang R."/>
            <person name="Zhao Y."/>
        </authorList>
    </citation>
    <scope>NUCLEOTIDE SEQUENCE</scope>
    <source>
        <tissue evidence="1">Mixed with DoveR01_LX</tissue>
    </source>
</reference>
<name>A0A5B7AAH3_DAVIN</name>